<reference evidence="1 2" key="1">
    <citation type="submission" date="2018-08" db="EMBL/GenBank/DDBJ databases">
        <title>Comamonas testosteroni strain SWCO2.</title>
        <authorList>
            <person name="Jiang N."/>
            <person name="Zhang X.Z."/>
        </authorList>
    </citation>
    <scope>NUCLEOTIDE SEQUENCE [LARGE SCALE GENOMIC DNA]</scope>
    <source>
        <strain evidence="1 2">SWCO2</strain>
    </source>
</reference>
<evidence type="ECO:0000313" key="2">
    <source>
        <dbReference type="Proteomes" id="UP000261948"/>
    </source>
</evidence>
<comment type="caution">
    <text evidence="1">The sequence shown here is derived from an EMBL/GenBank/DDBJ whole genome shotgun (WGS) entry which is preliminary data.</text>
</comment>
<gene>
    <name evidence="1" type="ORF">DZC30_19590</name>
</gene>
<sequence>MVDIQADEQIEMSADGSTVWVHALDGSTVGRFSKTFGIDVHRSATELLDGASQCLHCTHTRPDNADWLKFCELMLKHHGIEVDTSLIQI</sequence>
<dbReference type="Proteomes" id="UP000261948">
    <property type="component" value="Unassembled WGS sequence"/>
</dbReference>
<keyword evidence="2" id="KW-1185">Reference proteome</keyword>
<dbReference type="OrthoDB" id="8480953at2"/>
<accession>A0A373F9W6</accession>
<dbReference type="AlphaFoldDB" id="A0A373F9W6"/>
<evidence type="ECO:0000313" key="1">
    <source>
        <dbReference type="EMBL" id="RGE40953.1"/>
    </source>
</evidence>
<organism evidence="1 2">
    <name type="scientific">Comamonas testosteroni</name>
    <name type="common">Pseudomonas testosteroni</name>
    <dbReference type="NCBI Taxonomy" id="285"/>
    <lineage>
        <taxon>Bacteria</taxon>
        <taxon>Pseudomonadati</taxon>
        <taxon>Pseudomonadota</taxon>
        <taxon>Betaproteobacteria</taxon>
        <taxon>Burkholderiales</taxon>
        <taxon>Comamonadaceae</taxon>
        <taxon>Comamonas</taxon>
    </lineage>
</organism>
<proteinExistence type="predicted"/>
<protein>
    <submittedName>
        <fullName evidence="1">Uncharacterized protein</fullName>
    </submittedName>
</protein>
<dbReference type="EMBL" id="QURR01000032">
    <property type="protein sequence ID" value="RGE40953.1"/>
    <property type="molecule type" value="Genomic_DNA"/>
</dbReference>
<name>A0A373F9W6_COMTE</name>